<feature type="compositionally biased region" description="Basic and acidic residues" evidence="1">
    <location>
        <begin position="1"/>
        <end position="11"/>
    </location>
</feature>
<gene>
    <name evidence="2" type="ORF">BFL34_00490</name>
</gene>
<dbReference type="AlphaFoldDB" id="A0A251YA65"/>
<feature type="region of interest" description="Disordered" evidence="1">
    <location>
        <begin position="1"/>
        <end position="20"/>
    </location>
</feature>
<evidence type="ECO:0000256" key="1">
    <source>
        <dbReference type="SAM" id="MobiDB-lite"/>
    </source>
</evidence>
<organism evidence="2 3">
    <name type="scientific">Clavibacter michiganensis</name>
    <dbReference type="NCBI Taxonomy" id="28447"/>
    <lineage>
        <taxon>Bacteria</taxon>
        <taxon>Bacillati</taxon>
        <taxon>Actinomycetota</taxon>
        <taxon>Actinomycetes</taxon>
        <taxon>Micrococcales</taxon>
        <taxon>Microbacteriaceae</taxon>
        <taxon>Clavibacter</taxon>
    </lineage>
</organism>
<comment type="caution">
    <text evidence="2">The sequence shown here is derived from an EMBL/GenBank/DDBJ whole genome shotgun (WGS) entry which is preliminary data.</text>
</comment>
<name>A0A251YA65_9MICO</name>
<dbReference type="Proteomes" id="UP000194837">
    <property type="component" value="Unassembled WGS sequence"/>
</dbReference>
<dbReference type="RefSeq" id="WP_086520402.1">
    <property type="nucleotide sequence ID" value="NZ_MDJW01000007.1"/>
</dbReference>
<dbReference type="EMBL" id="MDJW01000007">
    <property type="protein sequence ID" value="OUE21144.1"/>
    <property type="molecule type" value="Genomic_DNA"/>
</dbReference>
<evidence type="ECO:0000313" key="3">
    <source>
        <dbReference type="Proteomes" id="UP000194837"/>
    </source>
</evidence>
<proteinExistence type="predicted"/>
<reference evidence="2 3" key="1">
    <citation type="submission" date="2016-08" db="EMBL/GenBank/DDBJ databases">
        <title>Genome sequence of Clavibacter michiganensis spp strain CFBP7494.</title>
        <authorList>
            <person name="Thapa S.P."/>
            <person name="Coaker G."/>
            <person name="Jacques M.-A."/>
        </authorList>
    </citation>
    <scope>NUCLEOTIDE SEQUENCE [LARGE SCALE GENOMIC DNA]</scope>
    <source>
        <strain evidence="2">CFBP7494</strain>
    </source>
</reference>
<accession>A0A251YA65</accession>
<sequence length="136" mass="13543">MDVPGDGHGEGTRGSGAHVAVRGTVARRPRCIRTIEGWEVASLLVGPVGPMHPGGAGDAPCGPDGDGILVVCTGAGARGDLTGLVVGEEVVVLGELVPRRAARPEHDAVELVGEAVLARRGIGGVGPTAAEPRIAP</sequence>
<evidence type="ECO:0000313" key="2">
    <source>
        <dbReference type="EMBL" id="OUE21144.1"/>
    </source>
</evidence>
<protein>
    <submittedName>
        <fullName evidence="2">Uncharacterized protein</fullName>
    </submittedName>
</protein>